<protein>
    <submittedName>
        <fullName evidence="2">MFS transporter</fullName>
    </submittedName>
</protein>
<feature type="transmembrane region" description="Helical" evidence="1">
    <location>
        <begin position="42"/>
        <end position="63"/>
    </location>
</feature>
<evidence type="ECO:0000313" key="3">
    <source>
        <dbReference type="Proteomes" id="UP000598426"/>
    </source>
</evidence>
<dbReference type="InterPro" id="IPR052524">
    <property type="entry name" value="MFS_Cyanate_Porter"/>
</dbReference>
<feature type="transmembrane region" description="Helical" evidence="1">
    <location>
        <begin position="168"/>
        <end position="188"/>
    </location>
</feature>
<evidence type="ECO:0000313" key="2">
    <source>
        <dbReference type="EMBL" id="MBD3943267.1"/>
    </source>
</evidence>
<keyword evidence="3" id="KW-1185">Reference proteome</keyword>
<dbReference type="InterPro" id="IPR036259">
    <property type="entry name" value="MFS_trans_sf"/>
</dbReference>
<sequence length="229" mass="23152">WAALAAAAALAMAAAARGSGRSDGGAAARPRLAVPRGAGRTIALVTAVFSLQALLYFAVTAWLPRLVIDRGESTTTAGALLAWFSLIGLLPTLVTPILARRPRVLAWFGPAIGVSVAAGQVWLLVADPAQYVWVVGLLGVFQSAAFALGISLIVSLSANPPSAGLVSAVAQGVGFAVAGVGSLLIGLLHDATGAWIASFTVMAGVALSLSLAIWAVTRRSPVDLVVRAP</sequence>
<feature type="transmembrane region" description="Helical" evidence="1">
    <location>
        <begin position="75"/>
        <end position="98"/>
    </location>
</feature>
<dbReference type="SUPFAM" id="SSF103473">
    <property type="entry name" value="MFS general substrate transporter"/>
    <property type="match status" value="1"/>
</dbReference>
<accession>A0ABR8NU37</accession>
<reference evidence="2 3" key="1">
    <citation type="submission" date="2020-09" db="EMBL/GenBank/DDBJ databases">
        <title>Isolation and identification of active actinomycetes.</title>
        <authorList>
            <person name="Li X."/>
        </authorList>
    </citation>
    <scope>NUCLEOTIDE SEQUENCE [LARGE SCALE GENOMIC DNA]</scope>
    <source>
        <strain evidence="2 3">NEAU-LLC</strain>
    </source>
</reference>
<dbReference type="PANTHER" id="PTHR23523">
    <property type="match status" value="1"/>
</dbReference>
<evidence type="ECO:0000256" key="1">
    <source>
        <dbReference type="SAM" id="Phobius"/>
    </source>
</evidence>
<gene>
    <name evidence="2" type="ORF">IF188_16365</name>
</gene>
<name>A0ABR8NU37_9MICO</name>
<dbReference type="Proteomes" id="UP000598426">
    <property type="component" value="Unassembled WGS sequence"/>
</dbReference>
<feature type="transmembrane region" description="Helical" evidence="1">
    <location>
        <begin position="104"/>
        <end position="125"/>
    </location>
</feature>
<organism evidence="2 3">
    <name type="scientific">Microbacterium helvum</name>
    <dbReference type="NCBI Taxonomy" id="2773713"/>
    <lineage>
        <taxon>Bacteria</taxon>
        <taxon>Bacillati</taxon>
        <taxon>Actinomycetota</taxon>
        <taxon>Actinomycetes</taxon>
        <taxon>Micrococcales</taxon>
        <taxon>Microbacteriaceae</taxon>
        <taxon>Microbacterium</taxon>
    </lineage>
</organism>
<feature type="non-terminal residue" evidence="2">
    <location>
        <position position="1"/>
    </location>
</feature>
<comment type="caution">
    <text evidence="2">The sequence shown here is derived from an EMBL/GenBank/DDBJ whole genome shotgun (WGS) entry which is preliminary data.</text>
</comment>
<keyword evidence="1" id="KW-1133">Transmembrane helix</keyword>
<feature type="transmembrane region" description="Helical" evidence="1">
    <location>
        <begin position="132"/>
        <end position="156"/>
    </location>
</feature>
<keyword evidence="1" id="KW-0472">Membrane</keyword>
<dbReference type="PANTHER" id="PTHR23523:SF2">
    <property type="entry name" value="2-NITROIMIDAZOLE TRANSPORTER"/>
    <property type="match status" value="1"/>
</dbReference>
<feature type="transmembrane region" description="Helical" evidence="1">
    <location>
        <begin position="195"/>
        <end position="216"/>
    </location>
</feature>
<proteinExistence type="predicted"/>
<dbReference type="Gene3D" id="1.20.1250.20">
    <property type="entry name" value="MFS general substrate transporter like domains"/>
    <property type="match status" value="1"/>
</dbReference>
<keyword evidence="1" id="KW-0812">Transmembrane</keyword>
<dbReference type="EMBL" id="JACXZS010000012">
    <property type="protein sequence ID" value="MBD3943267.1"/>
    <property type="molecule type" value="Genomic_DNA"/>
</dbReference>